<dbReference type="Pfam" id="PF00240">
    <property type="entry name" value="ubiquitin"/>
    <property type="match status" value="1"/>
</dbReference>
<feature type="domain" description="Ubiquitin-like" evidence="6">
    <location>
        <begin position="122"/>
        <end position="197"/>
    </location>
</feature>
<dbReference type="SMART" id="SM00154">
    <property type="entry name" value="ZnF_AN1"/>
    <property type="match status" value="1"/>
</dbReference>
<keyword evidence="2 4" id="KW-0863">Zinc-finger</keyword>
<dbReference type="InterPro" id="IPR029071">
    <property type="entry name" value="Ubiquitin-like_domsf"/>
</dbReference>
<keyword evidence="9" id="KW-1185">Reference proteome</keyword>
<dbReference type="PROSITE" id="PS51039">
    <property type="entry name" value="ZF_AN1"/>
    <property type="match status" value="1"/>
</dbReference>
<dbReference type="SUPFAM" id="SSF118310">
    <property type="entry name" value="AN1-like Zinc finger"/>
    <property type="match status" value="1"/>
</dbReference>
<evidence type="ECO:0000256" key="1">
    <source>
        <dbReference type="ARBA" id="ARBA00022723"/>
    </source>
</evidence>
<dbReference type="Pfam" id="PF01428">
    <property type="entry name" value="zf-AN1"/>
    <property type="match status" value="1"/>
</dbReference>
<comment type="caution">
    <text evidence="8">The sequence shown here is derived from an EMBL/GenBank/DDBJ whole genome shotgun (WGS) entry which is preliminary data.</text>
</comment>
<reference evidence="8" key="1">
    <citation type="submission" date="2020-05" db="EMBL/GenBank/DDBJ databases">
        <title>Phylogenomic resolution of chytrid fungi.</title>
        <authorList>
            <person name="Stajich J.E."/>
            <person name="Amses K."/>
            <person name="Simmons R."/>
            <person name="Seto K."/>
            <person name="Myers J."/>
            <person name="Bonds A."/>
            <person name="Quandt C.A."/>
            <person name="Barry K."/>
            <person name="Liu P."/>
            <person name="Grigoriev I."/>
            <person name="Longcore J.E."/>
            <person name="James T.Y."/>
        </authorList>
    </citation>
    <scope>NUCLEOTIDE SEQUENCE</scope>
    <source>
        <strain evidence="8">JEL0379</strain>
    </source>
</reference>
<evidence type="ECO:0000259" key="7">
    <source>
        <dbReference type="PROSITE" id="PS51039"/>
    </source>
</evidence>
<sequence>MKSAGISDSDSGSNAKLPLPAGSPNRTQHPKTLRSARRLATSPRTALLAKDGSGSVNMLLDADGRKNKTPPDDPTKRPHTTTSASTLSSTDSSRQPTPFTPPSQHHRPRSRQLSRAQHPDFFTLDVGTLTGRFEIQVHAQDEVGDVKRRIQESEGIPIESQILVWREKALADDASPIGAYGIQDGSRLQLVLHMCTGPGPPMKMKQVARDEDPVVLLLCKEDDDMYMLEFHMTDLKERKPDHRRLLQLAELAGLEVFHDLSASTSNLLMSSLQRQEDDMEEEEAQRRADDMERQQYQYQDFQDRLDRPDTGDSGGSTGSFRTLDRASSVGSAASVRPLSPLSDATSSRPSSGESAMQDLLRDVLGLQPPTTYRARAYPRTARRRIRPATAISVMRIPGGAGPMIIIPKTRPASAVQLAKRRSVMDDTPPATPPAGPAPGPPSYIDAAPAIQLGEHVNEFTSVAMPGRVSRVISTASGRRYAAGVAGGSNHGSSGEVNKMDGTGTSGGGPSNGNPRPRSKRESSRPIPPRTSISSVITSRRCFSCKKKVGPATSFKCRCNQVFCSVHRYSDRHSCSFDYKGAGKVALAKENPVVKKEKLEKI</sequence>
<feature type="region of interest" description="Disordered" evidence="5">
    <location>
        <begin position="272"/>
        <end position="355"/>
    </location>
</feature>
<dbReference type="EMBL" id="JADGJQ010000033">
    <property type="protein sequence ID" value="KAJ3177429.1"/>
    <property type="molecule type" value="Genomic_DNA"/>
</dbReference>
<dbReference type="Proteomes" id="UP001212152">
    <property type="component" value="Unassembled WGS sequence"/>
</dbReference>
<feature type="domain" description="AN1-type" evidence="7">
    <location>
        <begin position="535"/>
        <end position="582"/>
    </location>
</feature>
<dbReference type="Gene3D" id="3.10.20.90">
    <property type="entry name" value="Phosphatidylinositol 3-kinase Catalytic Subunit, Chain A, domain 1"/>
    <property type="match status" value="1"/>
</dbReference>
<dbReference type="InterPro" id="IPR053061">
    <property type="entry name" value="AN1-type_zinc_finger"/>
</dbReference>
<name>A0AAD5XLX3_9FUNG</name>
<feature type="compositionally biased region" description="Polar residues" evidence="5">
    <location>
        <begin position="1"/>
        <end position="14"/>
    </location>
</feature>
<feature type="compositionally biased region" description="Basic and acidic residues" evidence="5">
    <location>
        <begin position="284"/>
        <end position="293"/>
    </location>
</feature>
<evidence type="ECO:0000256" key="5">
    <source>
        <dbReference type="SAM" id="MobiDB-lite"/>
    </source>
</evidence>
<proteinExistence type="predicted"/>
<keyword evidence="1" id="KW-0479">Metal-binding</keyword>
<dbReference type="Gene3D" id="4.10.1110.10">
    <property type="entry name" value="AN1-like Zinc finger"/>
    <property type="match status" value="1"/>
</dbReference>
<dbReference type="AlphaFoldDB" id="A0AAD5XLX3"/>
<dbReference type="InterPro" id="IPR000626">
    <property type="entry name" value="Ubiquitin-like_dom"/>
</dbReference>
<protein>
    <submittedName>
        <fullName evidence="8">Uncharacterized protein</fullName>
    </submittedName>
</protein>
<feature type="compositionally biased region" description="Polar residues" evidence="5">
    <location>
        <begin position="342"/>
        <end position="354"/>
    </location>
</feature>
<feature type="compositionally biased region" description="Basic and acidic residues" evidence="5">
    <location>
        <begin position="301"/>
        <end position="310"/>
    </location>
</feature>
<feature type="region of interest" description="Disordered" evidence="5">
    <location>
        <begin position="1"/>
        <end position="118"/>
    </location>
</feature>
<dbReference type="SMART" id="SM00213">
    <property type="entry name" value="UBQ"/>
    <property type="match status" value="1"/>
</dbReference>
<feature type="region of interest" description="Disordered" evidence="5">
    <location>
        <begin position="482"/>
        <end position="531"/>
    </location>
</feature>
<evidence type="ECO:0000313" key="8">
    <source>
        <dbReference type="EMBL" id="KAJ3177429.1"/>
    </source>
</evidence>
<dbReference type="PANTHER" id="PTHR46728:SF1">
    <property type="entry name" value="AN1-TYPE ZINC FINGER PROTEIN 4"/>
    <property type="match status" value="1"/>
</dbReference>
<evidence type="ECO:0000256" key="4">
    <source>
        <dbReference type="PROSITE-ProRule" id="PRU00449"/>
    </source>
</evidence>
<dbReference type="InterPro" id="IPR000058">
    <property type="entry name" value="Znf_AN1"/>
</dbReference>
<feature type="compositionally biased region" description="Basic and acidic residues" evidence="5">
    <location>
        <begin position="62"/>
        <end position="76"/>
    </location>
</feature>
<dbReference type="PANTHER" id="PTHR46728">
    <property type="entry name" value="AN1-TYPE ZINC FINGER PROTEIN 4"/>
    <property type="match status" value="1"/>
</dbReference>
<organism evidence="8 9">
    <name type="scientific">Geranomyces variabilis</name>
    <dbReference type="NCBI Taxonomy" id="109894"/>
    <lineage>
        <taxon>Eukaryota</taxon>
        <taxon>Fungi</taxon>
        <taxon>Fungi incertae sedis</taxon>
        <taxon>Chytridiomycota</taxon>
        <taxon>Chytridiomycota incertae sedis</taxon>
        <taxon>Chytridiomycetes</taxon>
        <taxon>Spizellomycetales</taxon>
        <taxon>Powellomycetaceae</taxon>
        <taxon>Geranomyces</taxon>
    </lineage>
</organism>
<dbReference type="InterPro" id="IPR035896">
    <property type="entry name" value="AN1-like_Znf"/>
</dbReference>
<evidence type="ECO:0000313" key="9">
    <source>
        <dbReference type="Proteomes" id="UP001212152"/>
    </source>
</evidence>
<evidence type="ECO:0000256" key="2">
    <source>
        <dbReference type="ARBA" id="ARBA00022771"/>
    </source>
</evidence>
<feature type="compositionally biased region" description="Low complexity" evidence="5">
    <location>
        <begin position="326"/>
        <end position="335"/>
    </location>
</feature>
<evidence type="ECO:0000256" key="3">
    <source>
        <dbReference type="ARBA" id="ARBA00022833"/>
    </source>
</evidence>
<dbReference type="GO" id="GO:0008270">
    <property type="term" value="F:zinc ion binding"/>
    <property type="evidence" value="ECO:0007669"/>
    <property type="project" value="UniProtKB-KW"/>
</dbReference>
<feature type="compositionally biased region" description="Basic residues" evidence="5">
    <location>
        <begin position="28"/>
        <end position="37"/>
    </location>
</feature>
<gene>
    <name evidence="8" type="ORF">HDU87_004448</name>
</gene>
<dbReference type="PROSITE" id="PS50053">
    <property type="entry name" value="UBIQUITIN_2"/>
    <property type="match status" value="1"/>
</dbReference>
<evidence type="ECO:0000259" key="6">
    <source>
        <dbReference type="PROSITE" id="PS50053"/>
    </source>
</evidence>
<dbReference type="SUPFAM" id="SSF54236">
    <property type="entry name" value="Ubiquitin-like"/>
    <property type="match status" value="1"/>
</dbReference>
<accession>A0AAD5XLX3</accession>
<keyword evidence="3" id="KW-0862">Zinc</keyword>
<feature type="compositionally biased region" description="Low complexity" evidence="5">
    <location>
        <begin position="80"/>
        <end position="93"/>
    </location>
</feature>